<accession>A0ABN6ES45</accession>
<organism evidence="2 3">
    <name type="scientific">Pseudodesulfovibrio sediminis</name>
    <dbReference type="NCBI Taxonomy" id="2810563"/>
    <lineage>
        <taxon>Bacteria</taxon>
        <taxon>Pseudomonadati</taxon>
        <taxon>Thermodesulfobacteriota</taxon>
        <taxon>Desulfovibrionia</taxon>
        <taxon>Desulfovibrionales</taxon>
        <taxon>Desulfovibrionaceae</taxon>
    </lineage>
</organism>
<dbReference type="Proteomes" id="UP001053296">
    <property type="component" value="Chromosome"/>
</dbReference>
<gene>
    <name evidence="2" type="ORF">PSDVSF_24330</name>
</gene>
<dbReference type="InterPro" id="IPR002575">
    <property type="entry name" value="Aminoglycoside_PTrfase"/>
</dbReference>
<sequence length="166" mass="18584">MITVKAPLTRPPLFVPAPDIHRLLAGTDLEEFLPIVAEADKAQNHVPTALVHNDLHQDNFIFPVNGKVLLIDFESFSHNPIIADAMFAAFRLSAGIPEGFDTFMEAYAAIRPLDESEKELGLLLLAGDFIRKLAFILKEKEAGNDAFVADYEKYREFARTTVSWLK</sequence>
<protein>
    <recommendedName>
        <fullName evidence="1">Aminoglycoside phosphotransferase domain-containing protein</fullName>
    </recommendedName>
</protein>
<dbReference type="SUPFAM" id="SSF56112">
    <property type="entry name" value="Protein kinase-like (PK-like)"/>
    <property type="match status" value="1"/>
</dbReference>
<evidence type="ECO:0000313" key="3">
    <source>
        <dbReference type="Proteomes" id="UP001053296"/>
    </source>
</evidence>
<proteinExistence type="predicted"/>
<reference evidence="2" key="1">
    <citation type="journal article" date="2022" name="Arch. Microbiol.">
        <title>Pseudodesulfovibrio sediminis sp. nov., a mesophilic and neutrophilic sulfate-reducing bacterium isolated from sediment of a brackish lake.</title>
        <authorList>
            <person name="Takahashi A."/>
            <person name="Kojima H."/>
            <person name="Watanabe M."/>
            <person name="Fukui M."/>
        </authorList>
    </citation>
    <scope>NUCLEOTIDE SEQUENCE</scope>
    <source>
        <strain evidence="2">SF6</strain>
    </source>
</reference>
<evidence type="ECO:0000313" key="2">
    <source>
        <dbReference type="EMBL" id="BCS89191.1"/>
    </source>
</evidence>
<keyword evidence="3" id="KW-1185">Reference proteome</keyword>
<dbReference type="EMBL" id="AP024485">
    <property type="protein sequence ID" value="BCS89191.1"/>
    <property type="molecule type" value="Genomic_DNA"/>
</dbReference>
<dbReference type="Pfam" id="PF01636">
    <property type="entry name" value="APH"/>
    <property type="match status" value="1"/>
</dbReference>
<name>A0ABN6ES45_9BACT</name>
<feature type="domain" description="Aminoglycoside phosphotransferase" evidence="1">
    <location>
        <begin position="29"/>
        <end position="107"/>
    </location>
</feature>
<dbReference type="InterPro" id="IPR011009">
    <property type="entry name" value="Kinase-like_dom_sf"/>
</dbReference>
<evidence type="ECO:0000259" key="1">
    <source>
        <dbReference type="Pfam" id="PF01636"/>
    </source>
</evidence>
<dbReference type="Gene3D" id="3.90.1200.10">
    <property type="match status" value="1"/>
</dbReference>